<dbReference type="InterPro" id="IPR045669">
    <property type="entry name" value="FHIP_C"/>
</dbReference>
<evidence type="ECO:0000259" key="2">
    <source>
        <dbReference type="Pfam" id="PF19314"/>
    </source>
</evidence>
<dbReference type="Pfam" id="PF10257">
    <property type="entry name" value="RAI16-like"/>
    <property type="match status" value="1"/>
</dbReference>
<evidence type="ECO:0000313" key="3">
    <source>
        <dbReference type="EMBL" id="KAH0812880.1"/>
    </source>
</evidence>
<organism evidence="3 4">
    <name type="scientific">Tenebrio molitor</name>
    <name type="common">Yellow mealworm beetle</name>
    <dbReference type="NCBI Taxonomy" id="7067"/>
    <lineage>
        <taxon>Eukaryota</taxon>
        <taxon>Metazoa</taxon>
        <taxon>Ecdysozoa</taxon>
        <taxon>Arthropoda</taxon>
        <taxon>Hexapoda</taxon>
        <taxon>Insecta</taxon>
        <taxon>Pterygota</taxon>
        <taxon>Neoptera</taxon>
        <taxon>Endopterygota</taxon>
        <taxon>Coleoptera</taxon>
        <taxon>Polyphaga</taxon>
        <taxon>Cucujiformia</taxon>
        <taxon>Tenebrionidae</taxon>
        <taxon>Tenebrio</taxon>
    </lineage>
</organism>
<accession>A0A8J6HDY1</accession>
<dbReference type="Proteomes" id="UP000719412">
    <property type="component" value="Unassembled WGS sequence"/>
</dbReference>
<sequence length="779" mass="88486">MDKLRSYILNKQPRALMSSTEEECDPQACYDSFKEHWHQALKIINRTRQLPKHDDVLGVVNHLEQMVTLLLYDVKKIDQLRVPISSSSQCLEHMMNENILDKLFEWGVRAGKYKNAVSCEQLKLYEVLISRSRHVLLVHEPFLRPMLKLLTSCKDDLFSKEIEKLLVDLLNQLCALLMQNTDLIDLFFQTSDNKSRFIIFLLLIPFVHREDSIGMRARDGLLLCMSLSKKNKNVATYIVEHSNFAVLAATGLNGLYSLLPNVLDDTSVPDWRRLTPDDVNDIKGLSTFVTSLEFSNAVAQVAHPTIRKQLQEFLFGGFLVPVLGPALLQTNVNEQVAATAYLELILRTLTQPGLLYALLKFLINMDYDGHRLLEILIQRINSDGELCLVSLSLFETMVNLNCEDIMLELVFQHLQPCLHLMLSQRRMLLPLDPHCQSFEKLLNLAPTCCDLPSSPRSDNIHWNHYGGQQSLCGKYHAYLYDARTKIGSCQSACSSWNNTYTGCDEIVQDLTTTEENCNSFSSFGESSGYESLKLKVEDSNDDSTVPIWQISSNRIRKNNFSPVDSGDHLNSSGSAGPFLTIILEKLKKFLSNSFYTNLHVTGLISRLAVYPQPLLRTYLLDDSLVLQPNVPSLFQIIGSLKQNVDEYMSRRSDGASLVKFAKDFLVDRETRLINARRNTLEKSNSFNAEPEPFQRNEPKRRSLNLPSISSMFGRRPSQIAENSVAMMPTSEEYSCNLLYPKFNEPQHVALCAVLLDEWVKELAALAQEHTIAQLAALFK</sequence>
<proteinExistence type="inferred from homology"/>
<dbReference type="InterPro" id="IPR045668">
    <property type="entry name" value="FHIP_KELAA_motif"/>
</dbReference>
<dbReference type="PANTHER" id="PTHR21705:SF11">
    <property type="entry name" value="FHIP FAMILY PROTEIN CG3558"/>
    <property type="match status" value="1"/>
</dbReference>
<feature type="domain" description="FHF complex subunit HOOK-interacting protein C-terminal" evidence="2">
    <location>
        <begin position="576"/>
        <end position="667"/>
    </location>
</feature>
<dbReference type="AlphaFoldDB" id="A0A8J6HDY1"/>
<dbReference type="InterPro" id="IPR019384">
    <property type="entry name" value="FHIP"/>
</dbReference>
<reference evidence="3" key="1">
    <citation type="journal article" date="2020" name="J Insects Food Feed">
        <title>The yellow mealworm (Tenebrio molitor) genome: a resource for the emerging insects as food and feed industry.</title>
        <authorList>
            <person name="Eriksson T."/>
            <person name="Andere A."/>
            <person name="Kelstrup H."/>
            <person name="Emery V."/>
            <person name="Picard C."/>
        </authorList>
    </citation>
    <scope>NUCLEOTIDE SEQUENCE</scope>
    <source>
        <strain evidence="3">Stoneville</strain>
        <tissue evidence="3">Whole head</tissue>
    </source>
</reference>
<keyword evidence="4" id="KW-1185">Reference proteome</keyword>
<protein>
    <recommendedName>
        <fullName evidence="2">FHF complex subunit HOOK-interacting protein C-terminal domain-containing protein</fullName>
    </recommendedName>
</protein>
<name>A0A8J6HDY1_TENMO</name>
<dbReference type="EMBL" id="JABDTM020025736">
    <property type="protein sequence ID" value="KAH0812880.1"/>
    <property type="molecule type" value="Genomic_DNA"/>
</dbReference>
<evidence type="ECO:0000313" key="4">
    <source>
        <dbReference type="Proteomes" id="UP000719412"/>
    </source>
</evidence>
<evidence type="ECO:0000256" key="1">
    <source>
        <dbReference type="ARBA" id="ARBA00024336"/>
    </source>
</evidence>
<dbReference type="PANTHER" id="PTHR21705">
    <property type="entry name" value="RAI16 PROTEIN-RELATED"/>
    <property type="match status" value="1"/>
</dbReference>
<dbReference type="Pfam" id="PF19311">
    <property type="entry name" value="KELAA"/>
    <property type="match status" value="1"/>
</dbReference>
<comment type="similarity">
    <text evidence="1">Belongs to the FHIP family.</text>
</comment>
<reference evidence="3" key="2">
    <citation type="submission" date="2021-08" db="EMBL/GenBank/DDBJ databases">
        <authorList>
            <person name="Eriksson T."/>
        </authorList>
    </citation>
    <scope>NUCLEOTIDE SEQUENCE</scope>
    <source>
        <strain evidence="3">Stoneville</strain>
        <tissue evidence="3">Whole head</tissue>
    </source>
</reference>
<comment type="caution">
    <text evidence="3">The sequence shown here is derived from an EMBL/GenBank/DDBJ whole genome shotgun (WGS) entry which is preliminary data.</text>
</comment>
<gene>
    <name evidence="3" type="ORF">GEV33_009917</name>
</gene>
<dbReference type="Pfam" id="PF19314">
    <property type="entry name" value="DUF5917"/>
    <property type="match status" value="1"/>
</dbReference>